<dbReference type="PANTHER" id="PTHR43101:SF1">
    <property type="entry name" value="BETA-FRUCTOSIDASE"/>
    <property type="match status" value="1"/>
</dbReference>
<evidence type="ECO:0000256" key="4">
    <source>
        <dbReference type="ARBA" id="ARBA00023295"/>
    </source>
</evidence>
<dbReference type="InterPro" id="IPR001362">
    <property type="entry name" value="Glyco_hydro_32"/>
</dbReference>
<name>A0ABV7YP42_9ACTN</name>
<dbReference type="Pfam" id="PF00251">
    <property type="entry name" value="Glyco_hydro_32N"/>
    <property type="match status" value="1"/>
</dbReference>
<dbReference type="CDD" id="cd08996">
    <property type="entry name" value="GH32_FFase"/>
    <property type="match status" value="1"/>
</dbReference>
<dbReference type="GO" id="GO:0016787">
    <property type="term" value="F:hydrolase activity"/>
    <property type="evidence" value="ECO:0007669"/>
    <property type="project" value="UniProtKB-KW"/>
</dbReference>
<dbReference type="EMBL" id="JBHRZH010000060">
    <property type="protein sequence ID" value="MFC3766788.1"/>
    <property type="molecule type" value="Genomic_DNA"/>
</dbReference>
<evidence type="ECO:0000256" key="2">
    <source>
        <dbReference type="ARBA" id="ARBA00012758"/>
    </source>
</evidence>
<keyword evidence="4 5" id="KW-0326">Glycosidase</keyword>
<evidence type="ECO:0000256" key="1">
    <source>
        <dbReference type="ARBA" id="ARBA00009902"/>
    </source>
</evidence>
<comment type="similarity">
    <text evidence="1 5">Belongs to the glycosyl hydrolase 32 family.</text>
</comment>
<sequence length="432" mass="47065">MPADHHFPRFHVRPPRGYVNDPNGPVYVDGRWHLYFQYVSDTPRRGAVAWGHASSADLVTWQYHRPAISPDPDGIDRDGCWSGNAVVTDDGLTAFYSGFRQGHPYQSVVAATSVDGGASFGPPVPVVADPSPEEQVKEFRDPFVWQHGEGWRMVVGSGRAGGPGTARLYASTDLTSWTYEGPFAELPRTRGADYDTGEMWECPQVLTFDGQDALLISQYSWTSGGTNDVFSLVGETVHRVDLGTNFYAASAMRSSPVGPLVWGWVTEGRTQEWTVEADWSGMLSLPRSVSLASDGRLASVPVEALTALRNQRVESLDDLPAQLEVSARVAGSARLTLHCGPDERLVVEVADGTVTVDRDAASSDPRAHGGRFTFAEPGEELTLRWFLDGSVSELFTGSGRSSTVRFYPTTPPPWRLEVEGDASVEAWTLGAD</sequence>
<dbReference type="PANTHER" id="PTHR43101">
    <property type="entry name" value="BETA-FRUCTOSIDASE"/>
    <property type="match status" value="1"/>
</dbReference>
<keyword evidence="9" id="KW-1185">Reference proteome</keyword>
<dbReference type="InterPro" id="IPR013320">
    <property type="entry name" value="ConA-like_dom_sf"/>
</dbReference>
<proteinExistence type="inferred from homology"/>
<dbReference type="Gene3D" id="2.115.10.20">
    <property type="entry name" value="Glycosyl hydrolase domain, family 43"/>
    <property type="match status" value="1"/>
</dbReference>
<dbReference type="InterPro" id="IPR051214">
    <property type="entry name" value="GH32_Enzymes"/>
</dbReference>
<reference evidence="9" key="1">
    <citation type="journal article" date="2019" name="Int. J. Syst. Evol. Microbiol.">
        <title>The Global Catalogue of Microorganisms (GCM) 10K type strain sequencing project: providing services to taxonomists for standard genome sequencing and annotation.</title>
        <authorList>
            <consortium name="The Broad Institute Genomics Platform"/>
            <consortium name="The Broad Institute Genome Sequencing Center for Infectious Disease"/>
            <person name="Wu L."/>
            <person name="Ma J."/>
        </authorList>
    </citation>
    <scope>NUCLEOTIDE SEQUENCE [LARGE SCALE GENOMIC DNA]</scope>
    <source>
        <strain evidence="9">CGMCC 4.7241</strain>
    </source>
</reference>
<evidence type="ECO:0000256" key="5">
    <source>
        <dbReference type="RuleBase" id="RU362110"/>
    </source>
</evidence>
<gene>
    <name evidence="8" type="ORF">ACFOUW_38585</name>
</gene>
<dbReference type="InterPro" id="IPR018053">
    <property type="entry name" value="Glyco_hydro_32_AS"/>
</dbReference>
<comment type="caution">
    <text evidence="8">The sequence shown here is derived from an EMBL/GenBank/DDBJ whole genome shotgun (WGS) entry which is preliminary data.</text>
</comment>
<organism evidence="8 9">
    <name type="scientific">Tenggerimyces flavus</name>
    <dbReference type="NCBI Taxonomy" id="1708749"/>
    <lineage>
        <taxon>Bacteria</taxon>
        <taxon>Bacillati</taxon>
        <taxon>Actinomycetota</taxon>
        <taxon>Actinomycetes</taxon>
        <taxon>Propionibacteriales</taxon>
        <taxon>Nocardioidaceae</taxon>
        <taxon>Tenggerimyces</taxon>
    </lineage>
</organism>
<evidence type="ECO:0000259" key="6">
    <source>
        <dbReference type="Pfam" id="PF00251"/>
    </source>
</evidence>
<dbReference type="InterPro" id="IPR013189">
    <property type="entry name" value="Glyco_hydro_32_C"/>
</dbReference>
<feature type="domain" description="Glycosyl hydrolase family 32 C-terminal" evidence="7">
    <location>
        <begin position="318"/>
        <end position="411"/>
    </location>
</feature>
<evidence type="ECO:0000259" key="7">
    <source>
        <dbReference type="Pfam" id="PF08244"/>
    </source>
</evidence>
<dbReference type="InterPro" id="IPR023296">
    <property type="entry name" value="Glyco_hydro_beta-prop_sf"/>
</dbReference>
<dbReference type="EC" id="3.2.1.26" evidence="2"/>
<dbReference type="SUPFAM" id="SSF49899">
    <property type="entry name" value="Concanavalin A-like lectins/glucanases"/>
    <property type="match status" value="1"/>
</dbReference>
<dbReference type="RefSeq" id="WP_205117670.1">
    <property type="nucleotide sequence ID" value="NZ_JAFBCM010000001.1"/>
</dbReference>
<dbReference type="Gene3D" id="2.60.120.560">
    <property type="entry name" value="Exo-inulinase, domain 1"/>
    <property type="match status" value="1"/>
</dbReference>
<dbReference type="Proteomes" id="UP001595699">
    <property type="component" value="Unassembled WGS sequence"/>
</dbReference>
<dbReference type="PROSITE" id="PS00609">
    <property type="entry name" value="GLYCOSYL_HYDROL_F32"/>
    <property type="match status" value="1"/>
</dbReference>
<dbReference type="InterPro" id="IPR013148">
    <property type="entry name" value="Glyco_hydro_32_N"/>
</dbReference>
<evidence type="ECO:0000313" key="8">
    <source>
        <dbReference type="EMBL" id="MFC3766788.1"/>
    </source>
</evidence>
<protein>
    <recommendedName>
        <fullName evidence="2">beta-fructofuranosidase</fullName>
        <ecNumber evidence="2">3.2.1.26</ecNumber>
    </recommendedName>
</protein>
<evidence type="ECO:0000256" key="3">
    <source>
        <dbReference type="ARBA" id="ARBA00022801"/>
    </source>
</evidence>
<dbReference type="Pfam" id="PF08244">
    <property type="entry name" value="Glyco_hydro_32C"/>
    <property type="match status" value="1"/>
</dbReference>
<keyword evidence="3 5" id="KW-0378">Hydrolase</keyword>
<dbReference type="SUPFAM" id="SSF75005">
    <property type="entry name" value="Arabinanase/levansucrase/invertase"/>
    <property type="match status" value="1"/>
</dbReference>
<evidence type="ECO:0000313" key="9">
    <source>
        <dbReference type="Proteomes" id="UP001595699"/>
    </source>
</evidence>
<accession>A0ABV7YP42</accession>
<feature type="domain" description="Glycosyl hydrolase family 32 N-terminal" evidence="6">
    <location>
        <begin position="11"/>
        <end position="300"/>
    </location>
</feature>
<dbReference type="SMART" id="SM00640">
    <property type="entry name" value="Glyco_32"/>
    <property type="match status" value="1"/>
</dbReference>